<dbReference type="EMBL" id="CAJNOV010006039">
    <property type="protein sequence ID" value="CAF1234391.1"/>
    <property type="molecule type" value="Genomic_DNA"/>
</dbReference>
<name>A0A814YQY6_9BILA</name>
<reference evidence="3" key="1">
    <citation type="submission" date="2021-02" db="EMBL/GenBank/DDBJ databases">
        <authorList>
            <person name="Nowell W R."/>
        </authorList>
    </citation>
    <scope>NUCLEOTIDE SEQUENCE</scope>
</reference>
<dbReference type="Proteomes" id="UP000663855">
    <property type="component" value="Unassembled WGS sequence"/>
</dbReference>
<evidence type="ECO:0000313" key="4">
    <source>
        <dbReference type="Proteomes" id="UP000663855"/>
    </source>
</evidence>
<feature type="transmembrane region" description="Helical" evidence="2">
    <location>
        <begin position="21"/>
        <end position="43"/>
    </location>
</feature>
<evidence type="ECO:0000256" key="2">
    <source>
        <dbReference type="SAM" id="Phobius"/>
    </source>
</evidence>
<dbReference type="AlphaFoldDB" id="A0A814YQY6"/>
<keyword evidence="2" id="KW-1133">Transmembrane helix</keyword>
<feature type="region of interest" description="Disordered" evidence="1">
    <location>
        <begin position="296"/>
        <end position="318"/>
    </location>
</feature>
<organism evidence="3 4">
    <name type="scientific">Rotaria magnacalcarata</name>
    <dbReference type="NCBI Taxonomy" id="392030"/>
    <lineage>
        <taxon>Eukaryota</taxon>
        <taxon>Metazoa</taxon>
        <taxon>Spiralia</taxon>
        <taxon>Gnathifera</taxon>
        <taxon>Rotifera</taxon>
        <taxon>Eurotatoria</taxon>
        <taxon>Bdelloidea</taxon>
        <taxon>Philodinida</taxon>
        <taxon>Philodinidae</taxon>
        <taxon>Rotaria</taxon>
    </lineage>
</organism>
<feature type="region of interest" description="Disordered" evidence="1">
    <location>
        <begin position="221"/>
        <end position="262"/>
    </location>
</feature>
<comment type="caution">
    <text evidence="3">The sequence shown here is derived from an EMBL/GenBank/DDBJ whole genome shotgun (WGS) entry which is preliminary data.</text>
</comment>
<accession>A0A814YQY6</accession>
<sequence>MLSRRTLDANPHRTRNGWIPSAIIIFITIVLFFVAFCIVISLLPTYLPDKTITGITTNGQSTFLSVRYLTYADLTGKTVANTVNVGQQLSTQLGLPSSALSVQSTQFQSAATTGKRKRQFFRILSTLRERRQTSIKGTFIIIVKINFPSTVCKTTFCENNYSNKVKSKIYAVPTVPISFTFTDGTKLDINIFFQALEDVSSGTSSSATITTSTTASSIIISNSPTATPTTGTDTTTAAGTTATDTTTAAGTTGTDTTTAAGTTATDTTTAAGTTATDTTTAAGTTATDTTTAAGTTATDTTSAAGTTATDTTSAAVLP</sequence>
<gene>
    <name evidence="3" type="ORF">CJN711_LOCUS13667</name>
</gene>
<keyword evidence="2" id="KW-0472">Membrane</keyword>
<keyword evidence="2" id="KW-0812">Transmembrane</keyword>
<evidence type="ECO:0000256" key="1">
    <source>
        <dbReference type="SAM" id="MobiDB-lite"/>
    </source>
</evidence>
<proteinExistence type="predicted"/>
<protein>
    <submittedName>
        <fullName evidence="3">Uncharacterized protein</fullName>
    </submittedName>
</protein>
<evidence type="ECO:0000313" key="3">
    <source>
        <dbReference type="EMBL" id="CAF1234391.1"/>
    </source>
</evidence>